<evidence type="ECO:0000313" key="3">
    <source>
        <dbReference type="EMBL" id="KSU14318.1"/>
    </source>
</evidence>
<dbReference type="SMART" id="SM00954">
    <property type="entry name" value="RelA_SpoT"/>
    <property type="match status" value="1"/>
</dbReference>
<evidence type="ECO:0000256" key="1">
    <source>
        <dbReference type="ARBA" id="ARBA00004976"/>
    </source>
</evidence>
<gene>
    <name evidence="3" type="ORF">LMG8520_0365</name>
</gene>
<protein>
    <recommendedName>
        <fullName evidence="2">RelA/SpoT domain-containing protein</fullName>
    </recommendedName>
</protein>
<name>A0A0V8DL86_LACLL</name>
<evidence type="ECO:0000313" key="4">
    <source>
        <dbReference type="Proteomes" id="UP000054230"/>
    </source>
</evidence>
<proteinExistence type="predicted"/>
<dbReference type="PATRIC" id="fig|1360.106.peg.2766"/>
<dbReference type="GO" id="GO:0015970">
    <property type="term" value="P:guanosine tetraphosphate biosynthetic process"/>
    <property type="evidence" value="ECO:0007669"/>
    <property type="project" value="UniProtKB-UniPathway"/>
</dbReference>
<comment type="caution">
    <text evidence="3">The sequence shown here is derived from an EMBL/GenBank/DDBJ whole genome shotgun (WGS) entry which is preliminary data.</text>
</comment>
<feature type="domain" description="RelA/SpoT" evidence="2">
    <location>
        <begin position="84"/>
        <end position="198"/>
    </location>
</feature>
<dbReference type="InterPro" id="IPR043519">
    <property type="entry name" value="NT_sf"/>
</dbReference>
<evidence type="ECO:0000259" key="2">
    <source>
        <dbReference type="SMART" id="SM00954"/>
    </source>
</evidence>
<dbReference type="InterPro" id="IPR007685">
    <property type="entry name" value="RelA_SpoT"/>
</dbReference>
<accession>A0A0V8DL86</accession>
<dbReference type="AlphaFoldDB" id="A0A0V8DL86"/>
<reference evidence="4" key="1">
    <citation type="submission" date="2015-10" db="EMBL/GenBank/DDBJ databases">
        <title>Draft Genome Sequences of 11 Lactococcus lactis subspecies cremoris strains.</title>
        <authorList>
            <person name="Wels M."/>
            <person name="Backus L."/>
            <person name="Boekhorst J."/>
            <person name="Dijkstra A."/>
            <person name="Beerthuizen M."/>
            <person name="Kelly W."/>
            <person name="Siezen R."/>
            <person name="Bachmann H."/>
            <person name="Van Hijum S."/>
        </authorList>
    </citation>
    <scope>NUCLEOTIDE SEQUENCE [LARGE SCALE GENOMIC DNA]</scope>
    <source>
        <strain evidence="4">LMG8520</strain>
    </source>
</reference>
<dbReference type="EMBL" id="LKLP01000013">
    <property type="protein sequence ID" value="KSU14318.1"/>
    <property type="molecule type" value="Genomic_DNA"/>
</dbReference>
<dbReference type="SUPFAM" id="SSF81301">
    <property type="entry name" value="Nucleotidyltransferase"/>
    <property type="match status" value="1"/>
</dbReference>
<comment type="pathway">
    <text evidence="1">Purine metabolism; ppGpp biosynthesis; ppGpp from GTP: step 1/2.</text>
</comment>
<sequence>MDHDTDSYSEVNNLIREINNLHKVFSLGIEDFLNYNLKRSVRSVVDETGINRDFLILINKYKIALNAGVSSFLDVQINFPSVRYRIKQGESISEKILYYMTANHEYGGVPLNKCLNDFLGFRILVSDLDSLYERLMSDNDLKGVVKLLLREDGPYRGLHLYFKNGKNKFFPWELQIWDKSQAEQNELSHSEHKQKRKYISLAQTYYDGNLEKEE</sequence>
<dbReference type="Gene3D" id="3.30.460.10">
    <property type="entry name" value="Beta Polymerase, domain 2"/>
    <property type="match status" value="1"/>
</dbReference>
<dbReference type="Proteomes" id="UP000054230">
    <property type="component" value="Unassembled WGS sequence"/>
</dbReference>
<dbReference type="UniPathway" id="UPA00908">
    <property type="reaction ID" value="UER00884"/>
</dbReference>
<organism evidence="3 4">
    <name type="scientific">Lactococcus lactis subsp. lactis</name>
    <name type="common">Streptococcus lactis</name>
    <dbReference type="NCBI Taxonomy" id="1360"/>
    <lineage>
        <taxon>Bacteria</taxon>
        <taxon>Bacillati</taxon>
        <taxon>Bacillota</taxon>
        <taxon>Bacilli</taxon>
        <taxon>Lactobacillales</taxon>
        <taxon>Streptococcaceae</taxon>
        <taxon>Lactococcus</taxon>
    </lineage>
</organism>
<dbReference type="RefSeq" id="WP_058209149.1">
    <property type="nucleotide sequence ID" value="NZ_LKLP01000013.1"/>
</dbReference>